<evidence type="ECO:0000313" key="2">
    <source>
        <dbReference type="Proteomes" id="UP000250796"/>
    </source>
</evidence>
<dbReference type="RefSeq" id="WP_169699940.1">
    <property type="nucleotide sequence ID" value="NZ_LS974202.1"/>
</dbReference>
<dbReference type="SUPFAM" id="SSF52935">
    <property type="entry name" value="PK C-terminal domain-like"/>
    <property type="match status" value="1"/>
</dbReference>
<dbReference type="Proteomes" id="UP000250796">
    <property type="component" value="Chromosome MESINF"/>
</dbReference>
<evidence type="ECO:0000313" key="1">
    <source>
        <dbReference type="EMBL" id="SSC13818.1"/>
    </source>
</evidence>
<reference evidence="1 2" key="1">
    <citation type="submission" date="2017-01" db="EMBL/GenBank/DDBJ databases">
        <authorList>
            <person name="Erauso G."/>
        </authorList>
    </citation>
    <scope>NUCLEOTIDE SEQUENCE [LARGE SCALE GENOMIC DNA]</scope>
    <source>
        <strain evidence="1">MESINF1</strain>
    </source>
</reference>
<dbReference type="Gene3D" id="3.40.1380.20">
    <property type="entry name" value="Pyruvate kinase, C-terminal domain"/>
    <property type="match status" value="1"/>
</dbReference>
<sequence>MVIYFKKSDEETTKTLLEHIFASALKRNIRDIVLPSTLGNVAKLAFETVPSSLRLVIVTHSVGFKKPDHDEFDPQVRKMYYGSRHAILTATHLFRGLDGAFYKSSGGTYPPQIFATALRLFGQGTKVAIEIAMMAADSGLVSVNDWIISAGGTGHGIDTAYILKTCHSSDLGTFKFGELLGIPSTLELTDS</sequence>
<dbReference type="InterPro" id="IPR036918">
    <property type="entry name" value="Pyrv_Knase_C_sf"/>
</dbReference>
<dbReference type="EMBL" id="LS974202">
    <property type="protein sequence ID" value="SSC13818.1"/>
    <property type="molecule type" value="Genomic_DNA"/>
</dbReference>
<protein>
    <recommendedName>
        <fullName evidence="3">Pyruvate kinase C-terminal domain-containing protein</fullName>
    </recommendedName>
</protein>
<dbReference type="AlphaFoldDB" id="A0A7Z7LI06"/>
<organism evidence="1 2">
    <name type="scientific">Mesotoga infera</name>
    <dbReference type="NCBI Taxonomy" id="1236046"/>
    <lineage>
        <taxon>Bacteria</taxon>
        <taxon>Thermotogati</taxon>
        <taxon>Thermotogota</taxon>
        <taxon>Thermotogae</taxon>
        <taxon>Kosmotogales</taxon>
        <taxon>Kosmotogaceae</taxon>
        <taxon>Mesotoga</taxon>
    </lineage>
</organism>
<proteinExistence type="predicted"/>
<evidence type="ECO:0008006" key="3">
    <source>
        <dbReference type="Google" id="ProtNLM"/>
    </source>
</evidence>
<dbReference type="KEGG" id="minf:MESINF_2378"/>
<keyword evidence="2" id="KW-1185">Reference proteome</keyword>
<name>A0A7Z7LI06_9BACT</name>
<gene>
    <name evidence="1" type="ORF">MESINF_2378</name>
</gene>
<accession>A0A7Z7LI06</accession>